<organism evidence="8 9">
    <name type="scientific">Aspergillus carbonarius (strain ITEM 5010)</name>
    <dbReference type="NCBI Taxonomy" id="602072"/>
    <lineage>
        <taxon>Eukaryota</taxon>
        <taxon>Fungi</taxon>
        <taxon>Dikarya</taxon>
        <taxon>Ascomycota</taxon>
        <taxon>Pezizomycotina</taxon>
        <taxon>Eurotiomycetes</taxon>
        <taxon>Eurotiomycetidae</taxon>
        <taxon>Eurotiales</taxon>
        <taxon>Aspergillaceae</taxon>
        <taxon>Aspergillus</taxon>
        <taxon>Aspergillus subgen. Circumdati</taxon>
    </lineage>
</organism>
<evidence type="ECO:0000256" key="4">
    <source>
        <dbReference type="ARBA" id="ARBA00023136"/>
    </source>
</evidence>
<feature type="transmembrane region" description="Helical" evidence="6">
    <location>
        <begin position="252"/>
        <end position="272"/>
    </location>
</feature>
<dbReference type="InterPro" id="IPR049326">
    <property type="entry name" value="Rhodopsin_dom_fungi"/>
</dbReference>
<reference evidence="9" key="1">
    <citation type="journal article" date="2017" name="Genome Biol.">
        <title>Comparative genomics reveals high biological diversity and specific adaptations in the industrially and medically important fungal genus Aspergillus.</title>
        <authorList>
            <person name="de Vries R.P."/>
            <person name="Riley R."/>
            <person name="Wiebenga A."/>
            <person name="Aguilar-Osorio G."/>
            <person name="Amillis S."/>
            <person name="Uchima C.A."/>
            <person name="Anderluh G."/>
            <person name="Asadollahi M."/>
            <person name="Askin M."/>
            <person name="Barry K."/>
            <person name="Battaglia E."/>
            <person name="Bayram O."/>
            <person name="Benocci T."/>
            <person name="Braus-Stromeyer S.A."/>
            <person name="Caldana C."/>
            <person name="Canovas D."/>
            <person name="Cerqueira G.C."/>
            <person name="Chen F."/>
            <person name="Chen W."/>
            <person name="Choi C."/>
            <person name="Clum A."/>
            <person name="Dos Santos R.A."/>
            <person name="Damasio A.R."/>
            <person name="Diallinas G."/>
            <person name="Emri T."/>
            <person name="Fekete E."/>
            <person name="Flipphi M."/>
            <person name="Freyberg S."/>
            <person name="Gallo A."/>
            <person name="Gournas C."/>
            <person name="Habgood R."/>
            <person name="Hainaut M."/>
            <person name="Harispe M.L."/>
            <person name="Henrissat B."/>
            <person name="Hilden K.S."/>
            <person name="Hope R."/>
            <person name="Hossain A."/>
            <person name="Karabika E."/>
            <person name="Karaffa L."/>
            <person name="Karanyi Z."/>
            <person name="Krasevec N."/>
            <person name="Kuo A."/>
            <person name="Kusch H."/>
            <person name="LaButti K."/>
            <person name="Lagendijk E.L."/>
            <person name="Lapidus A."/>
            <person name="Levasseur A."/>
            <person name="Lindquist E."/>
            <person name="Lipzen A."/>
            <person name="Logrieco A.F."/>
            <person name="MacCabe A."/>
            <person name="Maekelae M.R."/>
            <person name="Malavazi I."/>
            <person name="Melin P."/>
            <person name="Meyer V."/>
            <person name="Mielnichuk N."/>
            <person name="Miskei M."/>
            <person name="Molnar A.P."/>
            <person name="Mule G."/>
            <person name="Ngan C.Y."/>
            <person name="Orejas M."/>
            <person name="Orosz E."/>
            <person name="Ouedraogo J.P."/>
            <person name="Overkamp K.M."/>
            <person name="Park H.-S."/>
            <person name="Perrone G."/>
            <person name="Piumi F."/>
            <person name="Punt P.J."/>
            <person name="Ram A.F."/>
            <person name="Ramon A."/>
            <person name="Rauscher S."/>
            <person name="Record E."/>
            <person name="Riano-Pachon D.M."/>
            <person name="Robert V."/>
            <person name="Roehrig J."/>
            <person name="Ruller R."/>
            <person name="Salamov A."/>
            <person name="Salih N.S."/>
            <person name="Samson R.A."/>
            <person name="Sandor E."/>
            <person name="Sanguinetti M."/>
            <person name="Schuetze T."/>
            <person name="Sepcic K."/>
            <person name="Shelest E."/>
            <person name="Sherlock G."/>
            <person name="Sophianopoulou V."/>
            <person name="Squina F.M."/>
            <person name="Sun H."/>
            <person name="Susca A."/>
            <person name="Todd R.B."/>
            <person name="Tsang A."/>
            <person name="Unkles S.E."/>
            <person name="van de Wiele N."/>
            <person name="van Rossen-Uffink D."/>
            <person name="Oliveira J.V."/>
            <person name="Vesth T.C."/>
            <person name="Visser J."/>
            <person name="Yu J.-H."/>
            <person name="Zhou M."/>
            <person name="Andersen M.R."/>
            <person name="Archer D.B."/>
            <person name="Baker S.E."/>
            <person name="Benoit I."/>
            <person name="Brakhage A.A."/>
            <person name="Braus G.H."/>
            <person name="Fischer R."/>
            <person name="Frisvad J.C."/>
            <person name="Goldman G.H."/>
            <person name="Houbraken J."/>
            <person name="Oakley B."/>
            <person name="Pocsi I."/>
            <person name="Scazzocchio C."/>
            <person name="Seiboth B."/>
            <person name="vanKuyk P.A."/>
            <person name="Wortman J."/>
            <person name="Dyer P.S."/>
            <person name="Grigoriev I.V."/>
        </authorList>
    </citation>
    <scope>NUCLEOTIDE SEQUENCE [LARGE SCALE GENOMIC DNA]</scope>
    <source>
        <strain evidence="9">ITEM 5010</strain>
    </source>
</reference>
<keyword evidence="9" id="KW-1185">Reference proteome</keyword>
<feature type="transmembrane region" description="Helical" evidence="6">
    <location>
        <begin position="22"/>
        <end position="41"/>
    </location>
</feature>
<dbReference type="Proteomes" id="UP000188318">
    <property type="component" value="Unassembled WGS sequence"/>
</dbReference>
<dbReference type="PANTHER" id="PTHR33048:SF47">
    <property type="entry name" value="INTEGRAL MEMBRANE PROTEIN-RELATED"/>
    <property type="match status" value="1"/>
</dbReference>
<keyword evidence="3 6" id="KW-1133">Transmembrane helix</keyword>
<dbReference type="InterPro" id="IPR052337">
    <property type="entry name" value="SAT4-like"/>
</dbReference>
<dbReference type="OrthoDB" id="10017208at2759"/>
<accession>A0A1R3S2J1</accession>
<evidence type="ECO:0000256" key="6">
    <source>
        <dbReference type="SAM" id="Phobius"/>
    </source>
</evidence>
<evidence type="ECO:0000256" key="3">
    <source>
        <dbReference type="ARBA" id="ARBA00022989"/>
    </source>
</evidence>
<feature type="transmembrane region" description="Helical" evidence="6">
    <location>
        <begin position="139"/>
        <end position="158"/>
    </location>
</feature>
<dbReference type="STRING" id="602072.A0A1R3S2J1"/>
<proteinExistence type="inferred from homology"/>
<gene>
    <name evidence="8" type="ORF">ASPCADRAFT_700</name>
</gene>
<dbReference type="PANTHER" id="PTHR33048">
    <property type="entry name" value="PTH11-LIKE INTEGRAL MEMBRANE PROTEIN (AFU_ORTHOLOGUE AFUA_5G11245)"/>
    <property type="match status" value="1"/>
</dbReference>
<dbReference type="EMBL" id="KV907493">
    <property type="protein sequence ID" value="OOG00944.1"/>
    <property type="molecule type" value="Genomic_DNA"/>
</dbReference>
<evidence type="ECO:0000256" key="1">
    <source>
        <dbReference type="ARBA" id="ARBA00004141"/>
    </source>
</evidence>
<dbReference type="AlphaFoldDB" id="A0A1R3S2J1"/>
<keyword evidence="2 6" id="KW-0812">Transmembrane</keyword>
<evidence type="ECO:0000256" key="5">
    <source>
        <dbReference type="ARBA" id="ARBA00038359"/>
    </source>
</evidence>
<dbReference type="OMA" id="MSITWMI"/>
<evidence type="ECO:0000259" key="7">
    <source>
        <dbReference type="Pfam" id="PF20684"/>
    </source>
</evidence>
<name>A0A1R3S2J1_ASPC5</name>
<keyword evidence="4 6" id="KW-0472">Membrane</keyword>
<dbReference type="Pfam" id="PF20684">
    <property type="entry name" value="Fung_rhodopsin"/>
    <property type="match status" value="1"/>
</dbReference>
<protein>
    <recommendedName>
        <fullName evidence="7">Rhodopsin domain-containing protein</fullName>
    </recommendedName>
</protein>
<evidence type="ECO:0000313" key="9">
    <source>
        <dbReference type="Proteomes" id="UP000188318"/>
    </source>
</evidence>
<feature type="transmembrane region" description="Helical" evidence="6">
    <location>
        <begin position="178"/>
        <end position="198"/>
    </location>
</feature>
<dbReference type="VEuPathDB" id="FungiDB:ASPCADRAFT_700"/>
<evidence type="ECO:0000256" key="2">
    <source>
        <dbReference type="ARBA" id="ARBA00022692"/>
    </source>
</evidence>
<dbReference type="GO" id="GO:0016020">
    <property type="term" value="C:membrane"/>
    <property type="evidence" value="ECO:0007669"/>
    <property type="project" value="UniProtKB-SubCell"/>
</dbReference>
<comment type="similarity">
    <text evidence="5">Belongs to the SAT4 family.</text>
</comment>
<feature type="transmembrane region" description="Helical" evidence="6">
    <location>
        <begin position="61"/>
        <end position="86"/>
    </location>
</feature>
<comment type="subcellular location">
    <subcellularLocation>
        <location evidence="1">Membrane</location>
        <topology evidence="1">Multi-pass membrane protein</topology>
    </subcellularLocation>
</comment>
<feature type="transmembrane region" description="Helical" evidence="6">
    <location>
        <begin position="210"/>
        <end position="232"/>
    </location>
</feature>
<evidence type="ECO:0000313" key="8">
    <source>
        <dbReference type="EMBL" id="OOG00944.1"/>
    </source>
</evidence>
<feature type="domain" description="Rhodopsin" evidence="7">
    <location>
        <begin position="41"/>
        <end position="277"/>
    </location>
</feature>
<sequence length="361" mass="39616">MSQPGAAHLYTSGLVPPSAEGAGIIIGDCVMLAFATAWTVLRVVSRRQSPSGLLAEDYMHIFALVCFYGTVGLSIAMVCAGVGRHMNEIPPSHIVTILQYSFGSQVLYAVSLGLIKISICWTLARIFSMNRVVVISARALMGLSAAWAIMTILIGLLICRPVQKNWGTTMEGHCGNQNAGFSSVTVYDLIIDFIILLLPIRPVLRLQLPLVNRLGLLAIFSMGLLTMIFAAIRLDAVLHLDFADFPYGVRMSHIWTMSENGVALIVSSSIYLRPVFDRAFRTLMSLGSRDNGRGISEGHGSGGSQDVFKNRARPWDYANLTADTELEPIRNSYRANRHDVERFKGGHTELDHRIGLSEAFM</sequence>